<dbReference type="NCBIfam" id="TIGR01730">
    <property type="entry name" value="RND_mfp"/>
    <property type="match status" value="1"/>
</dbReference>
<evidence type="ECO:0000259" key="4">
    <source>
        <dbReference type="Pfam" id="PF25973"/>
    </source>
</evidence>
<name>A0A3M9MTP0_9BACT</name>
<reference evidence="6 7" key="1">
    <citation type="submission" date="2018-11" db="EMBL/GenBank/DDBJ databases">
        <title>Rufibacter latericius sp. nov., isolated from water in Baiyang Lake.</title>
        <authorList>
            <person name="Yang Y."/>
        </authorList>
    </citation>
    <scope>NUCLEOTIDE SEQUENCE [LARGE SCALE GENOMIC DNA]</scope>
    <source>
        <strain evidence="6 7">R-22-1c-1</strain>
    </source>
</reference>
<dbReference type="Proteomes" id="UP000272117">
    <property type="component" value="Unassembled WGS sequence"/>
</dbReference>
<dbReference type="PANTHER" id="PTHR30469">
    <property type="entry name" value="MULTIDRUG RESISTANCE PROTEIN MDTA"/>
    <property type="match status" value="1"/>
</dbReference>
<dbReference type="Gene3D" id="2.40.50.100">
    <property type="match status" value="1"/>
</dbReference>
<feature type="coiled-coil region" evidence="2">
    <location>
        <begin position="163"/>
        <end position="190"/>
    </location>
</feature>
<feature type="domain" description="YknX-like C-terminal permuted SH3-like" evidence="5">
    <location>
        <begin position="306"/>
        <end position="377"/>
    </location>
</feature>
<keyword evidence="2" id="KW-0175">Coiled coil</keyword>
<dbReference type="PROSITE" id="PS51257">
    <property type="entry name" value="PROKAR_LIPOPROTEIN"/>
    <property type="match status" value="1"/>
</dbReference>
<dbReference type="OrthoDB" id="9806939at2"/>
<comment type="caution">
    <text evidence="6">The sequence shown here is derived from an EMBL/GenBank/DDBJ whole genome shotgun (WGS) entry which is preliminary data.</text>
</comment>
<evidence type="ECO:0000256" key="2">
    <source>
        <dbReference type="SAM" id="Coils"/>
    </source>
</evidence>
<feature type="domain" description="CzcB-like barrel-sandwich hybrid" evidence="4">
    <location>
        <begin position="93"/>
        <end position="213"/>
    </location>
</feature>
<evidence type="ECO:0000259" key="3">
    <source>
        <dbReference type="Pfam" id="PF25893"/>
    </source>
</evidence>
<comment type="similarity">
    <text evidence="1">Belongs to the membrane fusion protein (MFP) (TC 8.A.1) family.</text>
</comment>
<keyword evidence="7" id="KW-1185">Reference proteome</keyword>
<evidence type="ECO:0000313" key="7">
    <source>
        <dbReference type="Proteomes" id="UP000272117"/>
    </source>
</evidence>
<dbReference type="PANTHER" id="PTHR30469:SF15">
    <property type="entry name" value="HLYD FAMILY OF SECRETION PROTEINS"/>
    <property type="match status" value="1"/>
</dbReference>
<dbReference type="GO" id="GO:0015562">
    <property type="term" value="F:efflux transmembrane transporter activity"/>
    <property type="evidence" value="ECO:0007669"/>
    <property type="project" value="TreeGrafter"/>
</dbReference>
<evidence type="ECO:0000313" key="6">
    <source>
        <dbReference type="EMBL" id="RNI28894.1"/>
    </source>
</evidence>
<dbReference type="InterPro" id="IPR058637">
    <property type="entry name" value="YknX-like_C"/>
</dbReference>
<protein>
    <submittedName>
        <fullName evidence="6">Efflux RND transporter periplasmic adaptor subunit</fullName>
    </submittedName>
</protein>
<proteinExistence type="inferred from homology"/>
<dbReference type="InterPro" id="IPR058647">
    <property type="entry name" value="BSH_CzcB-like"/>
</dbReference>
<dbReference type="SUPFAM" id="SSF111369">
    <property type="entry name" value="HlyD-like secretion proteins"/>
    <property type="match status" value="1"/>
</dbReference>
<evidence type="ECO:0000256" key="1">
    <source>
        <dbReference type="ARBA" id="ARBA00009477"/>
    </source>
</evidence>
<sequence>MKIYLITGFISMALLASGCGQGEKDKATQLAELKKQQAELTTQITQLETELQKEGKGPAPKVAAVPVSVMSVQPETFRHYLEVQGRVDFDQNVMVSPKVPGVLTSLRVDPGNRVSRGQTLATIDAGPLDQQIAALRPNLDLARTVYQKQKNLWDQKIGTEIQYLTAKNNVESLERQLAAMQAARAQYIVKAPISGEVDQVVPKSGEAVAPGMGIIRLVNASSGKIVAEVSEAYAAKIKKGDDALVLFPDLNQEIMTTVRVVGSNINPTNRAFTVELGVKPSEQGKVNLRPNMVAVVRIQDYAKENALTLPLDIVQKDEQGNFVYVVEQKGGQRLAVKRNITTGTSYGGKVEVLTGLNANDQVIRAGAQNLNEGQPVSF</sequence>
<dbReference type="Pfam" id="PF25893">
    <property type="entry name" value="HH_CzcB"/>
    <property type="match status" value="1"/>
</dbReference>
<dbReference type="EMBL" id="RJJD01000004">
    <property type="protein sequence ID" value="RNI28894.1"/>
    <property type="molecule type" value="Genomic_DNA"/>
</dbReference>
<gene>
    <name evidence="6" type="ORF">EFB08_09540</name>
</gene>
<dbReference type="Gene3D" id="2.40.30.170">
    <property type="match status" value="1"/>
</dbReference>
<dbReference type="Pfam" id="PF25989">
    <property type="entry name" value="YknX_C"/>
    <property type="match status" value="1"/>
</dbReference>
<accession>A0A3M9MTP0</accession>
<dbReference type="AlphaFoldDB" id="A0A3M9MTP0"/>
<dbReference type="InterPro" id="IPR058648">
    <property type="entry name" value="HH_CzcB-like"/>
</dbReference>
<dbReference type="InterPro" id="IPR006143">
    <property type="entry name" value="RND_pump_MFP"/>
</dbReference>
<dbReference type="Gene3D" id="2.40.420.20">
    <property type="match status" value="1"/>
</dbReference>
<organism evidence="6 7">
    <name type="scientific">Rufibacter latericius</name>
    <dbReference type="NCBI Taxonomy" id="2487040"/>
    <lineage>
        <taxon>Bacteria</taxon>
        <taxon>Pseudomonadati</taxon>
        <taxon>Bacteroidota</taxon>
        <taxon>Cytophagia</taxon>
        <taxon>Cytophagales</taxon>
        <taxon>Hymenobacteraceae</taxon>
        <taxon>Rufibacter</taxon>
    </lineage>
</organism>
<feature type="domain" description="CzcB-like alpha-helical hairpin" evidence="3">
    <location>
        <begin position="131"/>
        <end position="181"/>
    </location>
</feature>
<dbReference type="GO" id="GO:1990281">
    <property type="term" value="C:efflux pump complex"/>
    <property type="evidence" value="ECO:0007669"/>
    <property type="project" value="TreeGrafter"/>
</dbReference>
<dbReference type="Pfam" id="PF25973">
    <property type="entry name" value="BSH_CzcB"/>
    <property type="match status" value="1"/>
</dbReference>
<dbReference type="Gene3D" id="1.10.287.470">
    <property type="entry name" value="Helix hairpin bin"/>
    <property type="match status" value="1"/>
</dbReference>
<evidence type="ECO:0000259" key="5">
    <source>
        <dbReference type="Pfam" id="PF25989"/>
    </source>
</evidence>